<dbReference type="Pfam" id="PF12697">
    <property type="entry name" value="Abhydrolase_6"/>
    <property type="match status" value="1"/>
</dbReference>
<feature type="domain" description="AB hydrolase-1" evidence="1">
    <location>
        <begin position="35"/>
        <end position="242"/>
    </location>
</feature>
<name>A0A4R4ZQ75_9ACTN</name>
<dbReference type="GO" id="GO:0016787">
    <property type="term" value="F:hydrolase activity"/>
    <property type="evidence" value="ECO:0007669"/>
    <property type="project" value="UniProtKB-KW"/>
</dbReference>
<dbReference type="EMBL" id="SMKX01000040">
    <property type="protein sequence ID" value="TDD59092.1"/>
    <property type="molecule type" value="Genomic_DNA"/>
</dbReference>
<dbReference type="InterPro" id="IPR029058">
    <property type="entry name" value="AB_hydrolase_fold"/>
</dbReference>
<evidence type="ECO:0000259" key="1">
    <source>
        <dbReference type="Pfam" id="PF12697"/>
    </source>
</evidence>
<dbReference type="PANTHER" id="PTHR47751">
    <property type="entry name" value="SUPERFAMILY HYDROLASE, PUTATIVE (AFU_ORTHOLOGUE AFUA_2G16580)-RELATED"/>
    <property type="match status" value="1"/>
</dbReference>
<dbReference type="PANTHER" id="PTHR47751:SF1">
    <property type="entry name" value="SUPERFAMILY HYDROLASE, PUTATIVE (AFU_ORTHOLOGUE AFUA_2G16580)-RELATED"/>
    <property type="match status" value="1"/>
</dbReference>
<dbReference type="AlphaFoldDB" id="A0A4R4ZQ75"/>
<organism evidence="2 3">
    <name type="scientific">Kribbella antibiotica</name>
    <dbReference type="NCBI Taxonomy" id="190195"/>
    <lineage>
        <taxon>Bacteria</taxon>
        <taxon>Bacillati</taxon>
        <taxon>Actinomycetota</taxon>
        <taxon>Actinomycetes</taxon>
        <taxon>Propionibacteriales</taxon>
        <taxon>Kribbellaceae</taxon>
        <taxon>Kribbella</taxon>
    </lineage>
</organism>
<dbReference type="InterPro" id="IPR051411">
    <property type="entry name" value="Polyketide_trans_af380"/>
</dbReference>
<dbReference type="InterPro" id="IPR000073">
    <property type="entry name" value="AB_hydrolase_1"/>
</dbReference>
<gene>
    <name evidence="2" type="ORF">E1263_16270</name>
</gene>
<dbReference type="Gene3D" id="1.10.10.800">
    <property type="match status" value="1"/>
</dbReference>
<evidence type="ECO:0000313" key="3">
    <source>
        <dbReference type="Proteomes" id="UP000295124"/>
    </source>
</evidence>
<dbReference type="OrthoDB" id="63034at2"/>
<evidence type="ECO:0000313" key="2">
    <source>
        <dbReference type="EMBL" id="TDD59092.1"/>
    </source>
</evidence>
<keyword evidence="2" id="KW-0378">Hydrolase</keyword>
<dbReference type="RefSeq" id="WP_132168158.1">
    <property type="nucleotide sequence ID" value="NZ_SMKX01000040.1"/>
</dbReference>
<reference evidence="2 3" key="1">
    <citation type="submission" date="2019-03" db="EMBL/GenBank/DDBJ databases">
        <title>Draft genome sequences of novel Actinobacteria.</title>
        <authorList>
            <person name="Sahin N."/>
            <person name="Ay H."/>
            <person name="Saygin H."/>
        </authorList>
    </citation>
    <scope>NUCLEOTIDE SEQUENCE [LARGE SCALE GENOMIC DNA]</scope>
    <source>
        <strain evidence="2 3">JCM 13523</strain>
    </source>
</reference>
<keyword evidence="3" id="KW-1185">Reference proteome</keyword>
<comment type="caution">
    <text evidence="2">The sequence shown here is derived from an EMBL/GenBank/DDBJ whole genome shotgun (WGS) entry which is preliminary data.</text>
</comment>
<dbReference type="Proteomes" id="UP000295124">
    <property type="component" value="Unassembled WGS sequence"/>
</dbReference>
<protein>
    <submittedName>
        <fullName evidence="2">Alpha/beta hydrolase</fullName>
    </submittedName>
</protein>
<sequence length="284" mass="29753">MNLTTERVTFESAGETLVGVLHLPAAPRADRLPAVVVAGAWGTVKEQMATGYAREMAARGFAALAFDFRSWGESSGSPRSMEDPLAKAADIAAAAAFLADRDDDDANAIGGLGICAGSAYLATAATQSDLIKSDALIAPALPSRETTRATLGGQPGVDALLAMAHAADGEQLVPAVEPPGGDYYGSPGRGAIPEWDNTFNPKSWLAWLQYDAQASAAHLTKPLAIVHSSAAASPESVPEFVAKVPGPVEELWLDDVTQFDFYDQPAPMKIASDTAAHHLERTLR</sequence>
<dbReference type="SUPFAM" id="SSF53474">
    <property type="entry name" value="alpha/beta-Hydrolases"/>
    <property type="match status" value="1"/>
</dbReference>
<proteinExistence type="predicted"/>
<dbReference type="Gene3D" id="3.40.50.1820">
    <property type="entry name" value="alpha/beta hydrolase"/>
    <property type="match status" value="1"/>
</dbReference>
<accession>A0A4R4ZQ75</accession>